<dbReference type="HAMAP" id="MF_01813">
    <property type="entry name" value="MenG_UbiE_methyltr"/>
    <property type="match status" value="1"/>
</dbReference>
<keyword evidence="4 5" id="KW-0472">Membrane</keyword>
<dbReference type="InterPro" id="IPR029063">
    <property type="entry name" value="SAM-dependent_MTases_sf"/>
</dbReference>
<feature type="binding site" evidence="4">
    <location>
        <position position="196"/>
    </location>
    <ligand>
        <name>S-adenosyl-L-methionine</name>
        <dbReference type="ChEBI" id="CHEBI:59789"/>
    </ligand>
</feature>
<evidence type="ECO:0000256" key="5">
    <source>
        <dbReference type="SAM" id="Phobius"/>
    </source>
</evidence>
<feature type="binding site" evidence="4">
    <location>
        <position position="126"/>
    </location>
    <ligand>
        <name>S-adenosyl-L-methionine</name>
        <dbReference type="ChEBI" id="CHEBI:59789"/>
    </ligand>
</feature>
<dbReference type="NCBIfam" id="NF001244">
    <property type="entry name" value="PRK00216.1-5"/>
    <property type="match status" value="1"/>
</dbReference>
<dbReference type="CDD" id="cd02440">
    <property type="entry name" value="AdoMet_MTases"/>
    <property type="match status" value="1"/>
</dbReference>
<dbReference type="PROSITE" id="PS01184">
    <property type="entry name" value="UBIE_2"/>
    <property type="match status" value="1"/>
</dbReference>
<dbReference type="GO" id="GO:0032259">
    <property type="term" value="P:methylation"/>
    <property type="evidence" value="ECO:0007669"/>
    <property type="project" value="UniProtKB-KW"/>
</dbReference>
<dbReference type="Proteomes" id="UP001141327">
    <property type="component" value="Unassembled WGS sequence"/>
</dbReference>
<feature type="transmembrane region" description="Helical" evidence="5">
    <location>
        <begin position="34"/>
        <end position="54"/>
    </location>
</feature>
<evidence type="ECO:0000256" key="2">
    <source>
        <dbReference type="ARBA" id="ARBA00022679"/>
    </source>
</evidence>
<gene>
    <name evidence="6" type="ORF">PAPYR_10010</name>
</gene>
<comment type="function">
    <text evidence="4">Methyltransferase required for the conversion of 2-polyprenyl-6-methoxy-1,4-benzoquinol (DDMQH2) to 2-polyprenyl-3-methyl-6-methoxy-1,4-benzoquinol (DMQH2).</text>
</comment>
<dbReference type="PROSITE" id="PS01183">
    <property type="entry name" value="UBIE_1"/>
    <property type="match status" value="1"/>
</dbReference>
<keyword evidence="4" id="KW-0999">Mitochondrion inner membrane</keyword>
<dbReference type="EMBL" id="JAPMOS010000119">
    <property type="protein sequence ID" value="KAJ4455106.1"/>
    <property type="molecule type" value="Genomic_DNA"/>
</dbReference>
<protein>
    <recommendedName>
        <fullName evidence="4">2-methoxy-6-polyprenyl-1,4-benzoquinol methylase, mitochondrial</fullName>
        <ecNumber evidence="4">2.1.1.201</ecNumber>
    </recommendedName>
    <alternativeName>
        <fullName evidence="4">Ubiquinone biosynthesis methyltransferase COQ5</fullName>
    </alternativeName>
</protein>
<keyword evidence="5" id="KW-1133">Transmembrane helix</keyword>
<feature type="binding site" evidence="4">
    <location>
        <position position="147"/>
    </location>
    <ligand>
        <name>S-adenosyl-L-methionine</name>
        <dbReference type="ChEBI" id="CHEBI:59789"/>
    </ligand>
</feature>
<evidence type="ECO:0000313" key="7">
    <source>
        <dbReference type="Proteomes" id="UP001141327"/>
    </source>
</evidence>
<comment type="catalytic activity">
    <reaction evidence="4">
        <text>a 2-methoxy-6-(all-trans-polyprenyl)benzene-1,4-diol + S-adenosyl-L-methionine = a 5-methoxy-2-methyl-3-(all-trans-polyprenyl)benzene-1,4-diol + S-adenosyl-L-homocysteine + H(+)</text>
        <dbReference type="Rhea" id="RHEA:28286"/>
        <dbReference type="Rhea" id="RHEA-COMP:10858"/>
        <dbReference type="Rhea" id="RHEA-COMP:10859"/>
        <dbReference type="ChEBI" id="CHEBI:15378"/>
        <dbReference type="ChEBI" id="CHEBI:57856"/>
        <dbReference type="ChEBI" id="CHEBI:59789"/>
        <dbReference type="ChEBI" id="CHEBI:84166"/>
        <dbReference type="ChEBI" id="CHEBI:84167"/>
        <dbReference type="EC" id="2.1.1.201"/>
    </reaction>
</comment>
<dbReference type="GO" id="GO:0008168">
    <property type="term" value="F:methyltransferase activity"/>
    <property type="evidence" value="ECO:0007669"/>
    <property type="project" value="UniProtKB-KW"/>
</dbReference>
<comment type="pathway">
    <text evidence="4">Cofactor biosynthesis; ubiquinone biosynthesis.</text>
</comment>
<dbReference type="InterPro" id="IPR004033">
    <property type="entry name" value="UbiE/COQ5_MeTrFase"/>
</dbReference>
<dbReference type="Pfam" id="PF01209">
    <property type="entry name" value="Ubie_methyltran"/>
    <property type="match status" value="1"/>
</dbReference>
<dbReference type="SUPFAM" id="SSF53335">
    <property type="entry name" value="S-adenosyl-L-methionine-dependent methyltransferases"/>
    <property type="match status" value="1"/>
</dbReference>
<keyword evidence="1 4" id="KW-0489">Methyltransferase</keyword>
<keyword evidence="2 4" id="KW-0808">Transferase</keyword>
<proteinExistence type="inferred from homology"/>
<keyword evidence="7" id="KW-1185">Reference proteome</keyword>
<comment type="subcellular location">
    <subcellularLocation>
        <location evidence="4">Mitochondrion inner membrane</location>
        <topology evidence="4">Peripheral membrane protein</topology>
        <orientation evidence="4">Matrix side</orientation>
    </subcellularLocation>
</comment>
<evidence type="ECO:0000256" key="1">
    <source>
        <dbReference type="ARBA" id="ARBA00022603"/>
    </source>
</evidence>
<evidence type="ECO:0000256" key="3">
    <source>
        <dbReference type="ARBA" id="ARBA00022691"/>
    </source>
</evidence>
<dbReference type="PROSITE" id="PS51608">
    <property type="entry name" value="SAM_MT_UBIE"/>
    <property type="match status" value="1"/>
</dbReference>
<dbReference type="PANTHER" id="PTHR43591">
    <property type="entry name" value="METHYLTRANSFERASE"/>
    <property type="match status" value="1"/>
</dbReference>
<keyword evidence="3 4" id="KW-0949">S-adenosyl-L-methionine</keyword>
<dbReference type="EC" id="2.1.1.201" evidence="4"/>
<keyword evidence="5" id="KW-0812">Transmembrane</keyword>
<reference evidence="6" key="1">
    <citation type="journal article" date="2022" name="bioRxiv">
        <title>Genomics of Preaxostyla Flagellates Illuminates Evolutionary Transitions and the Path Towards Mitochondrial Loss.</title>
        <authorList>
            <person name="Novak L.V.F."/>
            <person name="Treitli S.C."/>
            <person name="Pyrih J."/>
            <person name="Halakuc P."/>
            <person name="Pipaliya S.V."/>
            <person name="Vacek V."/>
            <person name="Brzon O."/>
            <person name="Soukal P."/>
            <person name="Eme L."/>
            <person name="Dacks J.B."/>
            <person name="Karnkowska A."/>
            <person name="Elias M."/>
            <person name="Hampl V."/>
        </authorList>
    </citation>
    <scope>NUCLEOTIDE SEQUENCE</scope>
    <source>
        <strain evidence="6">RCP-MX</strain>
    </source>
</reference>
<evidence type="ECO:0000313" key="6">
    <source>
        <dbReference type="EMBL" id="KAJ4455106.1"/>
    </source>
</evidence>
<dbReference type="PANTHER" id="PTHR43591:SF24">
    <property type="entry name" value="2-METHOXY-6-POLYPRENYL-1,4-BENZOQUINOL METHYLASE, MITOCHONDRIAL"/>
    <property type="match status" value="1"/>
</dbReference>
<keyword evidence="4" id="KW-0496">Mitochondrion</keyword>
<dbReference type="InterPro" id="IPR023576">
    <property type="entry name" value="UbiE/COQ5_MeTrFase_CS"/>
</dbReference>
<comment type="caution">
    <text evidence="6">The sequence shown here is derived from an EMBL/GenBank/DDBJ whole genome shotgun (WGS) entry which is preliminary data.</text>
</comment>
<comment type="similarity">
    <text evidence="4">Belongs to the class I-like SAM-binding methyltransferase superfamily. MenG/UbiE family.</text>
</comment>
<dbReference type="NCBIfam" id="TIGR01934">
    <property type="entry name" value="MenG_MenH_UbiE"/>
    <property type="match status" value="1"/>
</dbReference>
<name>A0ABQ8U9K7_9EUKA</name>
<dbReference type="Gene3D" id="3.40.50.150">
    <property type="entry name" value="Vaccinia Virus protein VP39"/>
    <property type="match status" value="1"/>
</dbReference>
<evidence type="ECO:0000256" key="4">
    <source>
        <dbReference type="HAMAP-Rule" id="MF_03191"/>
    </source>
</evidence>
<keyword evidence="4" id="KW-0831">Ubiquinone biosynthesis</keyword>
<comment type="subunit">
    <text evidence="4">Component of a multi-subunit COQ enzyme complex.</text>
</comment>
<organism evidence="6 7">
    <name type="scientific">Paratrimastix pyriformis</name>
    <dbReference type="NCBI Taxonomy" id="342808"/>
    <lineage>
        <taxon>Eukaryota</taxon>
        <taxon>Metamonada</taxon>
        <taxon>Preaxostyla</taxon>
        <taxon>Paratrimastigidae</taxon>
        <taxon>Paratrimastix</taxon>
    </lineage>
</organism>
<feature type="binding site" evidence="4">
    <location>
        <begin position="179"/>
        <end position="180"/>
    </location>
    <ligand>
        <name>S-adenosyl-L-methionine</name>
        <dbReference type="ChEBI" id="CHEBI:59789"/>
    </ligand>
</feature>
<accession>A0ABQ8U9K7</accession>
<sequence>MKFPPPVVPLTVSAVCFVLLRTPASHDLFSRTTHLVLSVLCAIGIVYHIILLLSTGQRHPTKEMTSGEGAPDPTAVRSLFDRIAPRYDITNRVMSFWFDLQWRKKLIAKVVRNPPNGRVVDLATGSGDVAFALARALPASSEIIGMDFCQGMLDQAIIKQRQMQTACPALGRIHFQQGDGMALPLADSSVDALTVSFGLRNMASRSKALAEMHRVIRPGGHLYVLEFSQPWRWFRPMYLVYLRFVLPLVAGLLTGDKKAYQYLNHSIECFPNRAALAAEIRQAGFTRVEPQALFFGLVALHHAVN</sequence>